<dbReference type="SUPFAM" id="SSF50022">
    <property type="entry name" value="ISP domain"/>
    <property type="match status" value="1"/>
</dbReference>
<keyword evidence="2" id="KW-0479">Metal-binding</keyword>
<keyword evidence="1" id="KW-0001">2Fe-2S</keyword>
<protein>
    <submittedName>
        <fullName evidence="6">Ferredoxin subunits of nitrite reductase and ring-hydroxylating dioxygenase</fullName>
    </submittedName>
</protein>
<keyword evidence="4" id="KW-0411">Iron-sulfur</keyword>
<feature type="domain" description="Rieske" evidence="5">
    <location>
        <begin position="3"/>
        <end position="114"/>
    </location>
</feature>
<dbReference type="GO" id="GO:0051213">
    <property type="term" value="F:dioxygenase activity"/>
    <property type="evidence" value="ECO:0007669"/>
    <property type="project" value="UniProtKB-KW"/>
</dbReference>
<evidence type="ECO:0000259" key="5">
    <source>
        <dbReference type="PROSITE" id="PS51296"/>
    </source>
</evidence>
<comment type="caution">
    <text evidence="6">The sequence shown here is derived from an EMBL/GenBank/DDBJ whole genome shotgun (WGS) entry which is preliminary data.</text>
</comment>
<evidence type="ECO:0000256" key="3">
    <source>
        <dbReference type="ARBA" id="ARBA00023004"/>
    </source>
</evidence>
<dbReference type="InterPro" id="IPR017941">
    <property type="entry name" value="Rieske_2Fe-2S"/>
</dbReference>
<dbReference type="Gene3D" id="2.102.10.10">
    <property type="entry name" value="Rieske [2Fe-2S] iron-sulphur domain"/>
    <property type="match status" value="1"/>
</dbReference>
<accession>A0A0W0XGN6</accession>
<dbReference type="PATRIC" id="fig|29423.5.peg.334"/>
<dbReference type="GO" id="GO:0051537">
    <property type="term" value="F:2 iron, 2 sulfur cluster binding"/>
    <property type="evidence" value="ECO:0007669"/>
    <property type="project" value="UniProtKB-KW"/>
</dbReference>
<dbReference type="RefSeq" id="WP_025384838.1">
    <property type="nucleotide sequence ID" value="NZ_LCUA01000018.1"/>
</dbReference>
<evidence type="ECO:0000256" key="1">
    <source>
        <dbReference type="ARBA" id="ARBA00022714"/>
    </source>
</evidence>
<reference evidence="6 7" key="1">
    <citation type="submission" date="2015-11" db="EMBL/GenBank/DDBJ databases">
        <title>Genomic analysis of 38 Legionella species identifies large and diverse effector repertoires.</title>
        <authorList>
            <person name="Burstein D."/>
            <person name="Amaro F."/>
            <person name="Zusman T."/>
            <person name="Lifshitz Z."/>
            <person name="Cohen O."/>
            <person name="Gilbert J.A."/>
            <person name="Pupko T."/>
            <person name="Shuman H.A."/>
            <person name="Segal G."/>
        </authorList>
    </citation>
    <scope>NUCLEOTIDE SEQUENCE [LARGE SCALE GENOMIC DNA]</scope>
    <source>
        <strain evidence="6 7">Oak Ridge-10</strain>
    </source>
</reference>
<dbReference type="PANTHER" id="PTHR43456">
    <property type="entry name" value="RIESKE (2FE-2S) DOMAIN-CONTAINING PROTEIN"/>
    <property type="match status" value="1"/>
</dbReference>
<evidence type="ECO:0000256" key="4">
    <source>
        <dbReference type="ARBA" id="ARBA00023014"/>
    </source>
</evidence>
<organism evidence="6 7">
    <name type="scientific">Legionella oakridgensis</name>
    <dbReference type="NCBI Taxonomy" id="29423"/>
    <lineage>
        <taxon>Bacteria</taxon>
        <taxon>Pseudomonadati</taxon>
        <taxon>Pseudomonadota</taxon>
        <taxon>Gammaproteobacteria</taxon>
        <taxon>Legionellales</taxon>
        <taxon>Legionellaceae</taxon>
        <taxon>Legionella</taxon>
    </lineage>
</organism>
<dbReference type="EMBL" id="LNYP01000006">
    <property type="protein sequence ID" value="KTD43771.1"/>
    <property type="molecule type" value="Genomic_DNA"/>
</dbReference>
<evidence type="ECO:0000313" key="6">
    <source>
        <dbReference type="EMBL" id="KTD43771.1"/>
    </source>
</evidence>
<dbReference type="CDD" id="cd03467">
    <property type="entry name" value="Rieske"/>
    <property type="match status" value="1"/>
</dbReference>
<dbReference type="GO" id="GO:0046872">
    <property type="term" value="F:metal ion binding"/>
    <property type="evidence" value="ECO:0007669"/>
    <property type="project" value="UniProtKB-KW"/>
</dbReference>
<keyword evidence="3" id="KW-0408">Iron</keyword>
<proteinExistence type="predicted"/>
<dbReference type="PANTHER" id="PTHR43456:SF2">
    <property type="entry name" value="RIESKE (2FE-2S) DOMAIN-CONTAINING PROTEIN"/>
    <property type="match status" value="1"/>
</dbReference>
<sequence>MTWTPALPLNELKQAIRHKLTINNQDVLFLWHQDEVHAIESKCPHLKLPLTKGKLTDDCAIICPFHKSAFDLKTGDVACWSPWPPIVGKWLGKLSKEKQLKIYRTRIEEDIIWVDA</sequence>
<evidence type="ECO:0000313" key="7">
    <source>
        <dbReference type="Proteomes" id="UP000054858"/>
    </source>
</evidence>
<dbReference type="Proteomes" id="UP000054858">
    <property type="component" value="Unassembled WGS sequence"/>
</dbReference>
<dbReference type="PROSITE" id="PS51296">
    <property type="entry name" value="RIESKE"/>
    <property type="match status" value="1"/>
</dbReference>
<dbReference type="AlphaFoldDB" id="A0A0W0XGN6"/>
<gene>
    <name evidence="6" type="ORF">Loak_0321</name>
</gene>
<dbReference type="InterPro" id="IPR036922">
    <property type="entry name" value="Rieske_2Fe-2S_sf"/>
</dbReference>
<dbReference type="Pfam" id="PF00355">
    <property type="entry name" value="Rieske"/>
    <property type="match status" value="1"/>
</dbReference>
<keyword evidence="6" id="KW-0223">Dioxygenase</keyword>
<keyword evidence="6" id="KW-0560">Oxidoreductase</keyword>
<evidence type="ECO:0000256" key="2">
    <source>
        <dbReference type="ARBA" id="ARBA00022723"/>
    </source>
</evidence>
<name>A0A0W0XGN6_9GAMM</name>